<feature type="domain" description="SusD-like N-terminal" evidence="7">
    <location>
        <begin position="86"/>
        <end position="232"/>
    </location>
</feature>
<evidence type="ECO:0000256" key="4">
    <source>
        <dbReference type="ARBA" id="ARBA00023136"/>
    </source>
</evidence>
<dbReference type="InterPro" id="IPR011990">
    <property type="entry name" value="TPR-like_helical_dom_sf"/>
</dbReference>
<comment type="similarity">
    <text evidence="2">Belongs to the SusD family.</text>
</comment>
<accession>A0ABZ0TTQ3</accession>
<feature type="domain" description="RagB/SusD" evidence="6">
    <location>
        <begin position="340"/>
        <end position="452"/>
    </location>
</feature>
<keyword evidence="3" id="KW-0732">Signal</keyword>
<name>A0ABZ0TTQ3_9SPHI</name>
<keyword evidence="9" id="KW-1185">Reference proteome</keyword>
<proteinExistence type="inferred from homology"/>
<reference evidence="8 9" key="1">
    <citation type="submission" date="2023-11" db="EMBL/GenBank/DDBJ databases">
        <title>Analysis of the Genomes of Mucilaginibacter gossypii cycad 4 and M. sabulilitoris SNA2: microbes with the potential for plant growth promotion.</title>
        <authorList>
            <person name="Hirsch A.M."/>
            <person name="Humm E."/>
            <person name="Rubbi M."/>
            <person name="Del Vecchio G."/>
            <person name="Ha S.M."/>
            <person name="Pellegrini M."/>
            <person name="Gunsalus R.P."/>
        </authorList>
    </citation>
    <scope>NUCLEOTIDE SEQUENCE [LARGE SCALE GENOMIC DNA]</scope>
    <source>
        <strain evidence="8 9">SNA2</strain>
    </source>
</reference>
<evidence type="ECO:0000313" key="9">
    <source>
        <dbReference type="Proteomes" id="UP001324380"/>
    </source>
</evidence>
<dbReference type="RefSeq" id="WP_321565585.1">
    <property type="nucleotide sequence ID" value="NZ_CP139558.1"/>
</dbReference>
<protein>
    <submittedName>
        <fullName evidence="8">RagB/SusD family nutrient uptake outer membrane protein</fullName>
    </submittedName>
</protein>
<organism evidence="8 9">
    <name type="scientific">Mucilaginibacter sabulilitoris</name>
    <dbReference type="NCBI Taxonomy" id="1173583"/>
    <lineage>
        <taxon>Bacteria</taxon>
        <taxon>Pseudomonadati</taxon>
        <taxon>Bacteroidota</taxon>
        <taxon>Sphingobacteriia</taxon>
        <taxon>Sphingobacteriales</taxon>
        <taxon>Sphingobacteriaceae</taxon>
        <taxon>Mucilaginibacter</taxon>
    </lineage>
</organism>
<dbReference type="PROSITE" id="PS51257">
    <property type="entry name" value="PROKAR_LIPOPROTEIN"/>
    <property type="match status" value="1"/>
</dbReference>
<dbReference type="InterPro" id="IPR033985">
    <property type="entry name" value="SusD-like_N"/>
</dbReference>
<keyword evidence="5" id="KW-0998">Cell outer membrane</keyword>
<evidence type="ECO:0000259" key="6">
    <source>
        <dbReference type="Pfam" id="PF07980"/>
    </source>
</evidence>
<evidence type="ECO:0000313" key="8">
    <source>
        <dbReference type="EMBL" id="WPU96491.1"/>
    </source>
</evidence>
<gene>
    <name evidence="8" type="ORF">SNE25_13270</name>
</gene>
<comment type="subcellular location">
    <subcellularLocation>
        <location evidence="1">Cell outer membrane</location>
    </subcellularLocation>
</comment>
<dbReference type="Proteomes" id="UP001324380">
    <property type="component" value="Chromosome"/>
</dbReference>
<dbReference type="InterPro" id="IPR012944">
    <property type="entry name" value="SusD_RagB_dom"/>
</dbReference>
<evidence type="ECO:0000256" key="1">
    <source>
        <dbReference type="ARBA" id="ARBA00004442"/>
    </source>
</evidence>
<dbReference type="Pfam" id="PF14322">
    <property type="entry name" value="SusD-like_3"/>
    <property type="match status" value="1"/>
</dbReference>
<sequence length="458" mass="51291">MKTRNQFYLLSLLVIGAAILSGCKKQDDLLNTKPNQALNVPTTLSDLQLLINNQNVFNRNYPSLGLVSTDDYFVDPGLWAGSFTASKNAYIWARELYAANSNVADWNFPYQAVYYANTILNVLPSIKTSGNQQTQYNTIKGSALFHRAISFYNLVQAFAMPYDSVTAIKDLGIPLPLTPDLNFKAPRSTESQCYDQIINDLIAAVPLLPDQPTVKTMPSKAAAFGLLSRIYLVMGNYSKSLQYSTSCLGLYSQLQDFNKLNPSAFPVYPNFSPEEIFHASMNGYDENGFQAQVDSNVYKSFNDPNDLRLAIFFYNNGGEIEFNSQFDYNNALSAPIATNEILLTKAECEARLNNVAGAMTDLNALLVTRWVTGTYLNLSASSADDALLQILKERRKELLFTGLRWSDLRRLNKDSRFAITLYRNINGTIYSLPPNDPRYALPIPDNEINLNPIPQNPR</sequence>
<keyword evidence="4" id="KW-0472">Membrane</keyword>
<evidence type="ECO:0000256" key="3">
    <source>
        <dbReference type="ARBA" id="ARBA00022729"/>
    </source>
</evidence>
<dbReference type="SUPFAM" id="SSF48452">
    <property type="entry name" value="TPR-like"/>
    <property type="match status" value="1"/>
</dbReference>
<evidence type="ECO:0000259" key="7">
    <source>
        <dbReference type="Pfam" id="PF14322"/>
    </source>
</evidence>
<dbReference type="EMBL" id="CP139558">
    <property type="protein sequence ID" value="WPU96491.1"/>
    <property type="molecule type" value="Genomic_DNA"/>
</dbReference>
<dbReference type="Gene3D" id="1.25.40.390">
    <property type="match status" value="1"/>
</dbReference>
<dbReference type="Pfam" id="PF07980">
    <property type="entry name" value="SusD_RagB"/>
    <property type="match status" value="1"/>
</dbReference>
<evidence type="ECO:0000256" key="5">
    <source>
        <dbReference type="ARBA" id="ARBA00023237"/>
    </source>
</evidence>
<evidence type="ECO:0000256" key="2">
    <source>
        <dbReference type="ARBA" id="ARBA00006275"/>
    </source>
</evidence>